<comment type="caution">
    <text evidence="6">The sequence shown here is derived from an EMBL/GenBank/DDBJ whole genome shotgun (WGS) entry which is preliminary data.</text>
</comment>
<evidence type="ECO:0000256" key="2">
    <source>
        <dbReference type="ARBA" id="ARBA00023133"/>
    </source>
</evidence>
<dbReference type="Gene3D" id="3.40.50.1400">
    <property type="match status" value="1"/>
</dbReference>
<dbReference type="SUPFAM" id="SSF53800">
    <property type="entry name" value="Chelatase"/>
    <property type="match status" value="1"/>
</dbReference>
<evidence type="ECO:0000256" key="1">
    <source>
        <dbReference type="ARBA" id="ARBA00023004"/>
    </source>
</evidence>
<comment type="similarity">
    <text evidence="5">Belongs to the ferrochelatase family.</text>
</comment>
<keyword evidence="2" id="KW-0350">Heme biosynthesis</keyword>
<dbReference type="InterPro" id="IPR033644">
    <property type="entry name" value="Ferrochelatase_C"/>
</dbReference>
<dbReference type="EMBL" id="SPHZ02000002">
    <property type="protein sequence ID" value="KAF0928685.1"/>
    <property type="molecule type" value="Genomic_DNA"/>
</dbReference>
<dbReference type="PANTHER" id="PTHR11108">
    <property type="entry name" value="FERROCHELATASE"/>
    <property type="match status" value="1"/>
</dbReference>
<keyword evidence="4" id="KW-0627">Porphyrin biosynthesis</keyword>
<keyword evidence="7" id="KW-1185">Reference proteome</keyword>
<dbReference type="GO" id="GO:0004325">
    <property type="term" value="F:ferrochelatase activity"/>
    <property type="evidence" value="ECO:0007669"/>
    <property type="project" value="InterPro"/>
</dbReference>
<reference evidence="6 7" key="1">
    <citation type="submission" date="2019-11" db="EMBL/GenBank/DDBJ databases">
        <title>Whole genome sequence of Oryza granulata.</title>
        <authorList>
            <person name="Li W."/>
        </authorList>
    </citation>
    <scope>NUCLEOTIDE SEQUENCE [LARGE SCALE GENOMIC DNA]</scope>
    <source>
        <strain evidence="7">cv. Menghai</strain>
        <tissue evidence="6">Leaf</tissue>
    </source>
</reference>
<protein>
    <submittedName>
        <fullName evidence="6">Uncharacterized protein</fullName>
    </submittedName>
</protein>
<evidence type="ECO:0000256" key="3">
    <source>
        <dbReference type="ARBA" id="ARBA00023239"/>
    </source>
</evidence>
<dbReference type="CDD" id="cd00419">
    <property type="entry name" value="Ferrochelatase_C"/>
    <property type="match status" value="1"/>
</dbReference>
<dbReference type="PANTHER" id="PTHR11108:SF4">
    <property type="entry name" value="FERROCHELATASE-1, CHLOROPLASTIC_MITOCHONDRIAL"/>
    <property type="match status" value="1"/>
</dbReference>
<evidence type="ECO:0000313" key="6">
    <source>
        <dbReference type="EMBL" id="KAF0928686.1"/>
    </source>
</evidence>
<dbReference type="GO" id="GO:0005739">
    <property type="term" value="C:mitochondrion"/>
    <property type="evidence" value="ECO:0007669"/>
    <property type="project" value="TreeGrafter"/>
</dbReference>
<accession>A0A6G1EVM4</accession>
<sequence length="151" mass="17330">MKSMTDLIEKELSIFSNPEECTWSTTYLCYGYWRSLQRSDGGLHCFDHGRGNTSLTFLHTWQSRVGSVQWLKPYTDEVLFELGQQGVKSLLAVPVSFVSEHIETLEEIDMEYKELALESGIRNWGSLDMPHPSSLTLLMPWGKPCPRLLRS</sequence>
<keyword evidence="3" id="KW-0456">Lyase</keyword>
<evidence type="ECO:0000256" key="4">
    <source>
        <dbReference type="ARBA" id="ARBA00023244"/>
    </source>
</evidence>
<evidence type="ECO:0000256" key="5">
    <source>
        <dbReference type="RuleBase" id="RU004185"/>
    </source>
</evidence>
<dbReference type="EMBL" id="SPHZ02000002">
    <property type="protein sequence ID" value="KAF0928686.1"/>
    <property type="molecule type" value="Genomic_DNA"/>
</dbReference>
<dbReference type="Pfam" id="PF00762">
    <property type="entry name" value="Ferrochelatase"/>
    <property type="match status" value="1"/>
</dbReference>
<dbReference type="Proteomes" id="UP000479710">
    <property type="component" value="Unassembled WGS sequence"/>
</dbReference>
<name>A0A6G1EVM4_9ORYZ</name>
<proteinExistence type="inferred from homology"/>
<organism evidence="6 7">
    <name type="scientific">Oryza meyeriana var. granulata</name>
    <dbReference type="NCBI Taxonomy" id="110450"/>
    <lineage>
        <taxon>Eukaryota</taxon>
        <taxon>Viridiplantae</taxon>
        <taxon>Streptophyta</taxon>
        <taxon>Embryophyta</taxon>
        <taxon>Tracheophyta</taxon>
        <taxon>Spermatophyta</taxon>
        <taxon>Magnoliopsida</taxon>
        <taxon>Liliopsida</taxon>
        <taxon>Poales</taxon>
        <taxon>Poaceae</taxon>
        <taxon>BOP clade</taxon>
        <taxon>Oryzoideae</taxon>
        <taxon>Oryzeae</taxon>
        <taxon>Oryzinae</taxon>
        <taxon>Oryza</taxon>
        <taxon>Oryza meyeriana</taxon>
    </lineage>
</organism>
<evidence type="ECO:0000313" key="7">
    <source>
        <dbReference type="Proteomes" id="UP000479710"/>
    </source>
</evidence>
<gene>
    <name evidence="6" type="ORF">E2562_006111</name>
</gene>
<dbReference type="InterPro" id="IPR001015">
    <property type="entry name" value="Ferrochelatase"/>
</dbReference>
<dbReference type="GO" id="GO:0006783">
    <property type="term" value="P:heme biosynthetic process"/>
    <property type="evidence" value="ECO:0007669"/>
    <property type="project" value="UniProtKB-KW"/>
</dbReference>
<keyword evidence="1" id="KW-0408">Iron</keyword>
<dbReference type="AlphaFoldDB" id="A0A6G1EVM4"/>
<dbReference type="OrthoDB" id="1323at2759"/>